<proteinExistence type="predicted"/>
<evidence type="ECO:0000313" key="9">
    <source>
        <dbReference type="EMBL" id="HJF92611.1"/>
    </source>
</evidence>
<feature type="transmembrane region" description="Helical" evidence="6">
    <location>
        <begin position="20"/>
        <end position="39"/>
    </location>
</feature>
<dbReference type="Pfam" id="PF02687">
    <property type="entry name" value="FtsX"/>
    <property type="match status" value="2"/>
</dbReference>
<protein>
    <submittedName>
        <fullName evidence="9">ABC transporter permease</fullName>
    </submittedName>
</protein>
<evidence type="ECO:0000256" key="6">
    <source>
        <dbReference type="SAM" id="Phobius"/>
    </source>
</evidence>
<evidence type="ECO:0000256" key="5">
    <source>
        <dbReference type="ARBA" id="ARBA00023136"/>
    </source>
</evidence>
<evidence type="ECO:0000256" key="4">
    <source>
        <dbReference type="ARBA" id="ARBA00022989"/>
    </source>
</evidence>
<feature type="transmembrane region" description="Helical" evidence="6">
    <location>
        <begin position="399"/>
        <end position="420"/>
    </location>
</feature>
<comment type="caution">
    <text evidence="9">The sequence shown here is derived from an EMBL/GenBank/DDBJ whole genome shotgun (WGS) entry which is preliminary data.</text>
</comment>
<keyword evidence="4 6" id="KW-1133">Transmembrane helix</keyword>
<reference evidence="9" key="2">
    <citation type="submission" date="2021-09" db="EMBL/GenBank/DDBJ databases">
        <authorList>
            <person name="Gilroy R."/>
        </authorList>
    </citation>
    <scope>NUCLEOTIDE SEQUENCE</scope>
    <source>
        <strain evidence="9">CHK55-1828</strain>
    </source>
</reference>
<feature type="transmembrane region" description="Helical" evidence="6">
    <location>
        <begin position="261"/>
        <end position="287"/>
    </location>
</feature>
<evidence type="ECO:0000259" key="7">
    <source>
        <dbReference type="Pfam" id="PF02687"/>
    </source>
</evidence>
<dbReference type="Pfam" id="PF12704">
    <property type="entry name" value="MacB_PCD"/>
    <property type="match status" value="1"/>
</dbReference>
<feature type="transmembrane region" description="Helical" evidence="6">
    <location>
        <begin position="678"/>
        <end position="702"/>
    </location>
</feature>
<feature type="transmembrane region" description="Helical" evidence="6">
    <location>
        <begin position="730"/>
        <end position="753"/>
    </location>
</feature>
<comment type="subcellular location">
    <subcellularLocation>
        <location evidence="1">Cell membrane</location>
        <topology evidence="1">Multi-pass membrane protein</topology>
    </subcellularLocation>
</comment>
<evidence type="ECO:0000256" key="1">
    <source>
        <dbReference type="ARBA" id="ARBA00004651"/>
    </source>
</evidence>
<accession>A0A921HXJ1</accession>
<evidence type="ECO:0000256" key="2">
    <source>
        <dbReference type="ARBA" id="ARBA00022475"/>
    </source>
</evidence>
<keyword evidence="3 6" id="KW-0812">Transmembrane</keyword>
<dbReference type="Proteomes" id="UP000717835">
    <property type="component" value="Unassembled WGS sequence"/>
</dbReference>
<keyword evidence="2" id="KW-1003">Cell membrane</keyword>
<dbReference type="RefSeq" id="WP_276828337.1">
    <property type="nucleotide sequence ID" value="NZ_DYVX01000077.1"/>
</dbReference>
<feature type="domain" description="MacB-like periplasmic core" evidence="8">
    <location>
        <begin position="18"/>
        <end position="189"/>
    </location>
</feature>
<dbReference type="GO" id="GO:0005886">
    <property type="term" value="C:plasma membrane"/>
    <property type="evidence" value="ECO:0007669"/>
    <property type="project" value="UniProtKB-SubCell"/>
</dbReference>
<feature type="transmembrane region" description="Helical" evidence="6">
    <location>
        <begin position="351"/>
        <end position="374"/>
    </location>
</feature>
<organism evidence="9 10">
    <name type="scientific">Mediterranea massiliensis</name>
    <dbReference type="NCBI Taxonomy" id="1841865"/>
    <lineage>
        <taxon>Bacteria</taxon>
        <taxon>Pseudomonadati</taxon>
        <taxon>Bacteroidota</taxon>
        <taxon>Bacteroidia</taxon>
        <taxon>Bacteroidales</taxon>
        <taxon>Bacteroidaceae</taxon>
        <taxon>Mediterranea</taxon>
    </lineage>
</organism>
<evidence type="ECO:0000256" key="3">
    <source>
        <dbReference type="ARBA" id="ARBA00022692"/>
    </source>
</evidence>
<dbReference type="GO" id="GO:0022857">
    <property type="term" value="F:transmembrane transporter activity"/>
    <property type="evidence" value="ECO:0007669"/>
    <property type="project" value="TreeGrafter"/>
</dbReference>
<feature type="transmembrane region" description="Helical" evidence="6">
    <location>
        <begin position="765"/>
        <end position="784"/>
    </location>
</feature>
<sequence length="801" mass="91442">MRLLILSINALLKFRAYTVLNVVGLAVSLACVLTIARYIHQENTVNHCFPDYDRICLVKSIISNGECSLGGYRSGLEDDPAVEEFTAYTSVSDLMLVFGKQKVQSRVFSIDSTFFKMFPYKVLMGSNRIRRPGDVVITRSFWEEVLQGRPVVGGSFTNGQGRKFTIIGVVDAPATKTSWQPQMFMSDEIDAFLLYSPTYALRMVPGYDLKALNQKHGKEVPRNKWATYQTLRYEYLPLSELYFDADLERDNPMYRFGNPGYISVLTAVAFLMGLIGLLNFVNIYTVIMSRRSREFGIKKVFGAGKAAIFVQIYVENMFLAGFALLLCWTILEVTRYLFYNELYIPVTSDVRFDLLASAIVLWGLPLLTTVYPYLKFTRSLPVNSIRAITTSRVSVRSRMVFLGVQYVLTIFIISVSLFFVKQLDYMLHADLGFRTHDIINATMYHNPLGLYKDSKENLLDEGKRQQINRELVNRRMAESTLFEYWNRSSNILLDGGRLENFALERAENGFHQALVTSMTRRTMDMYGLQLVEGRLWNDSVDEALSRNSFKVIINETAKRVLGVKDITREKLQPEDVHFASSWMPDFFNPPCEIVGVIKDFNVRHLAKATMPMVIYYDSEIKWGLYAVTAAYRHEDRARVIRFLSDLYEEATGRTDFEYTLIEDVLAKMYEDDRRVVRIYTLFAGVAILISLLGLLAIALFDISQRRREIGLRKVNGAQARDIYPLLLRKYLAVLGVSALVSVPLSWLAITLYLQGFAHKAPLTPGLFVVAVLVTALLSLLTVMWQVHRAAHVNPAEVIKRE</sequence>
<feature type="domain" description="ABC3 transporter permease C-terminal" evidence="7">
    <location>
        <begin position="268"/>
        <end position="379"/>
    </location>
</feature>
<feature type="transmembrane region" description="Helical" evidence="6">
    <location>
        <begin position="308"/>
        <end position="331"/>
    </location>
</feature>
<keyword evidence="5 6" id="KW-0472">Membrane</keyword>
<feature type="domain" description="ABC3 transporter permease C-terminal" evidence="7">
    <location>
        <begin position="681"/>
        <end position="794"/>
    </location>
</feature>
<gene>
    <name evidence="9" type="ORF">K8W02_09555</name>
</gene>
<evidence type="ECO:0000313" key="10">
    <source>
        <dbReference type="Proteomes" id="UP000717835"/>
    </source>
</evidence>
<dbReference type="PANTHER" id="PTHR30572">
    <property type="entry name" value="MEMBRANE COMPONENT OF TRANSPORTER-RELATED"/>
    <property type="match status" value="1"/>
</dbReference>
<dbReference type="InterPro" id="IPR050250">
    <property type="entry name" value="Macrolide_Exporter_MacB"/>
</dbReference>
<dbReference type="AlphaFoldDB" id="A0A921HXJ1"/>
<dbReference type="InterPro" id="IPR003838">
    <property type="entry name" value="ABC3_permease_C"/>
</dbReference>
<evidence type="ECO:0000259" key="8">
    <source>
        <dbReference type="Pfam" id="PF12704"/>
    </source>
</evidence>
<reference evidence="9" key="1">
    <citation type="journal article" date="2021" name="PeerJ">
        <title>Extensive microbial diversity within the chicken gut microbiome revealed by metagenomics and culture.</title>
        <authorList>
            <person name="Gilroy R."/>
            <person name="Ravi A."/>
            <person name="Getino M."/>
            <person name="Pursley I."/>
            <person name="Horton D.L."/>
            <person name="Alikhan N.F."/>
            <person name="Baker D."/>
            <person name="Gharbi K."/>
            <person name="Hall N."/>
            <person name="Watson M."/>
            <person name="Adriaenssens E.M."/>
            <person name="Foster-Nyarko E."/>
            <person name="Jarju S."/>
            <person name="Secka A."/>
            <person name="Antonio M."/>
            <person name="Oren A."/>
            <person name="Chaudhuri R.R."/>
            <person name="La Ragione R."/>
            <person name="Hildebrand F."/>
            <person name="Pallen M.J."/>
        </authorList>
    </citation>
    <scope>NUCLEOTIDE SEQUENCE</scope>
    <source>
        <strain evidence="9">CHK55-1828</strain>
    </source>
</reference>
<dbReference type="EMBL" id="DYVX01000077">
    <property type="protein sequence ID" value="HJF92611.1"/>
    <property type="molecule type" value="Genomic_DNA"/>
</dbReference>
<name>A0A921HXJ1_9BACT</name>
<dbReference type="InterPro" id="IPR025857">
    <property type="entry name" value="MacB_PCD"/>
</dbReference>
<dbReference type="PANTHER" id="PTHR30572:SF18">
    <property type="entry name" value="ABC-TYPE MACROLIDE FAMILY EXPORT SYSTEM PERMEASE COMPONENT 2"/>
    <property type="match status" value="1"/>
</dbReference>
<dbReference type="PROSITE" id="PS51257">
    <property type="entry name" value="PROKAR_LIPOPROTEIN"/>
    <property type="match status" value="1"/>
</dbReference>